<proteinExistence type="predicted"/>
<reference evidence="1 2" key="1">
    <citation type="journal article" date="2009" name="PLoS ONE">
        <title>Methylobacterium genome sequences: a reference blueprint to investigate microbial metabolism of C1 compounds from natural and industrial sources.</title>
        <authorList>
            <person name="Vuilleumier S."/>
            <person name="Chistoserdova L."/>
            <person name="Lee M.-C."/>
            <person name="Bringel F."/>
            <person name="Lajus A."/>
            <person name="Zhou Y."/>
            <person name="Gourion B."/>
            <person name="Barbe V."/>
            <person name="Chang J."/>
            <person name="Cruveiller S."/>
            <person name="Dossat C."/>
            <person name="Gillett W."/>
            <person name="Gruffaz C."/>
            <person name="Haugen E."/>
            <person name="Hourcade E."/>
            <person name="Levy R."/>
            <person name="Mangenot S."/>
            <person name="Muller E."/>
            <person name="Nadalig T."/>
            <person name="Pagni M."/>
            <person name="Penny C."/>
            <person name="Peyraud R."/>
            <person name="Robinson D.G."/>
            <person name="Roche D."/>
            <person name="Rouy Z."/>
            <person name="Saenampechek C."/>
            <person name="Salvignol G."/>
            <person name="Vallenet D."/>
            <person name="Wu Z."/>
            <person name="Marx C.J."/>
            <person name="Vorholt J.A."/>
            <person name="Olson M.V."/>
            <person name="Kaul R."/>
            <person name="Weissenbach J."/>
            <person name="Medigue C."/>
            <person name="Lidstrom M.E."/>
        </authorList>
    </citation>
    <scope>NUCLEOTIDE SEQUENCE [LARGE SCALE GENOMIC DNA]</scope>
    <source>
        <strain evidence="2">ATCC 14718 / DSM 1338 / JCM 2805 / NCIMB 9133 / AM1</strain>
    </source>
</reference>
<sequence length="68" mass="8002">MGVPWLRSSSIGCGHFMMHEVDACSQQEGMAQLRYDHFMRQGTILSLPTHIRERDPEQGRWRWQAEKT</sequence>
<name>C5B3G5_METEA</name>
<dbReference type="AlphaFoldDB" id="C5B3G5"/>
<accession>C5B3G5</accession>
<organism evidence="1 2">
    <name type="scientific">Methylorubrum extorquens (strain ATCC 14718 / DSM 1338 / JCM 2805 / NCIMB 9133 / AM1)</name>
    <name type="common">Methylobacterium extorquens</name>
    <dbReference type="NCBI Taxonomy" id="272630"/>
    <lineage>
        <taxon>Bacteria</taxon>
        <taxon>Pseudomonadati</taxon>
        <taxon>Pseudomonadota</taxon>
        <taxon>Alphaproteobacteria</taxon>
        <taxon>Hyphomicrobiales</taxon>
        <taxon>Methylobacteriaceae</taxon>
        <taxon>Methylorubrum</taxon>
    </lineage>
</organism>
<keyword evidence="1" id="KW-0614">Plasmid</keyword>
<geneLocation type="plasmid" evidence="1 2">
    <name>megaplasmid</name>
</geneLocation>
<evidence type="ECO:0000313" key="1">
    <source>
        <dbReference type="EMBL" id="ACS42997.1"/>
    </source>
</evidence>
<dbReference type="Proteomes" id="UP000009081">
    <property type="component" value="Plasmid megaplasmid"/>
</dbReference>
<gene>
    <name evidence="1" type="ordered locus">MexAM1_META2p0060</name>
</gene>
<dbReference type="KEGG" id="mea:Mex_2p0060"/>
<dbReference type="HOGENOM" id="CLU_2789113_0_0_5"/>
<dbReference type="EMBL" id="CP001511">
    <property type="protein sequence ID" value="ACS42997.1"/>
    <property type="molecule type" value="Genomic_DNA"/>
</dbReference>
<keyword evidence="2" id="KW-1185">Reference proteome</keyword>
<protein>
    <submittedName>
        <fullName evidence="1">Uncharacterized protein</fullName>
    </submittedName>
</protein>
<evidence type="ECO:0000313" key="2">
    <source>
        <dbReference type="Proteomes" id="UP000009081"/>
    </source>
</evidence>